<dbReference type="AlphaFoldDB" id="A0A5J4UU86"/>
<protein>
    <submittedName>
        <fullName evidence="2">Uncharacterized protein</fullName>
    </submittedName>
</protein>
<name>A0A5J4UU86_9EUKA</name>
<dbReference type="EMBL" id="SNRW01012354">
    <property type="protein sequence ID" value="KAA6373937.1"/>
    <property type="molecule type" value="Genomic_DNA"/>
</dbReference>
<feature type="compositionally biased region" description="Basic and acidic residues" evidence="1">
    <location>
        <begin position="1"/>
        <end position="14"/>
    </location>
</feature>
<proteinExistence type="predicted"/>
<feature type="region of interest" description="Disordered" evidence="1">
    <location>
        <begin position="1"/>
        <end position="24"/>
    </location>
</feature>
<accession>A0A5J4UU86</accession>
<comment type="caution">
    <text evidence="2">The sequence shown here is derived from an EMBL/GenBank/DDBJ whole genome shotgun (WGS) entry which is preliminary data.</text>
</comment>
<gene>
    <name evidence="2" type="ORF">EZS28_030539</name>
</gene>
<organism evidence="2 3">
    <name type="scientific">Streblomastix strix</name>
    <dbReference type="NCBI Taxonomy" id="222440"/>
    <lineage>
        <taxon>Eukaryota</taxon>
        <taxon>Metamonada</taxon>
        <taxon>Preaxostyla</taxon>
        <taxon>Oxymonadida</taxon>
        <taxon>Streblomastigidae</taxon>
        <taxon>Streblomastix</taxon>
    </lineage>
</organism>
<sequence length="154" mass="17446">RQDSGDETENEGRGSKTSTRQCGRLPSGAVADDWRDLLMRCMKKRRFSKEGVNLLFKGQRFNTVKRDFYSLALLLDQLDTERITIEEMMKKDAEVTLTEVIAFHTRQYNSVASAKPHKACLTTMLSLIHKENLASSTTSKLINEALANATIPHR</sequence>
<feature type="non-terminal residue" evidence="2">
    <location>
        <position position="1"/>
    </location>
</feature>
<reference evidence="2 3" key="1">
    <citation type="submission" date="2019-03" db="EMBL/GenBank/DDBJ databases">
        <title>Single cell metagenomics reveals metabolic interactions within the superorganism composed of flagellate Streblomastix strix and complex community of Bacteroidetes bacteria on its surface.</title>
        <authorList>
            <person name="Treitli S.C."/>
            <person name="Kolisko M."/>
            <person name="Husnik F."/>
            <person name="Keeling P."/>
            <person name="Hampl V."/>
        </authorList>
    </citation>
    <scope>NUCLEOTIDE SEQUENCE [LARGE SCALE GENOMIC DNA]</scope>
    <source>
        <strain evidence="2">ST1C</strain>
    </source>
</reference>
<evidence type="ECO:0000313" key="3">
    <source>
        <dbReference type="Proteomes" id="UP000324800"/>
    </source>
</evidence>
<evidence type="ECO:0000313" key="2">
    <source>
        <dbReference type="EMBL" id="KAA6373937.1"/>
    </source>
</evidence>
<evidence type="ECO:0000256" key="1">
    <source>
        <dbReference type="SAM" id="MobiDB-lite"/>
    </source>
</evidence>
<dbReference type="Proteomes" id="UP000324800">
    <property type="component" value="Unassembled WGS sequence"/>
</dbReference>